<reference evidence="2" key="1">
    <citation type="journal article" date="2019" name="Int. J. Syst. Evol. Microbiol.">
        <title>The Global Catalogue of Microorganisms (GCM) 10K type strain sequencing project: providing services to taxonomists for standard genome sequencing and annotation.</title>
        <authorList>
            <consortium name="The Broad Institute Genomics Platform"/>
            <consortium name="The Broad Institute Genome Sequencing Center for Infectious Disease"/>
            <person name="Wu L."/>
            <person name="Ma J."/>
        </authorList>
    </citation>
    <scope>NUCLEOTIDE SEQUENCE [LARGE SCALE GENOMIC DNA]</scope>
    <source>
        <strain evidence="2">KCTC 32998</strain>
    </source>
</reference>
<accession>A0ABQ3EB65</accession>
<dbReference type="EMBL" id="BMZI01000008">
    <property type="protein sequence ID" value="GHB32461.1"/>
    <property type="molecule type" value="Genomic_DNA"/>
</dbReference>
<comment type="caution">
    <text evidence="1">The sequence shown here is derived from an EMBL/GenBank/DDBJ whole genome shotgun (WGS) entry which is preliminary data.</text>
</comment>
<protein>
    <submittedName>
        <fullName evidence="1">Membrane protein</fullName>
    </submittedName>
</protein>
<evidence type="ECO:0000313" key="1">
    <source>
        <dbReference type="EMBL" id="GHB32461.1"/>
    </source>
</evidence>
<name>A0ABQ3EB65_9GAMM</name>
<proteinExistence type="predicted"/>
<dbReference type="RefSeq" id="WP_229809185.1">
    <property type="nucleotide sequence ID" value="NZ_BMZI01000008.1"/>
</dbReference>
<dbReference type="InterPro" id="IPR010412">
    <property type="entry name" value="DUF1007"/>
</dbReference>
<keyword evidence="2" id="KW-1185">Reference proteome</keyword>
<dbReference type="Pfam" id="PF06226">
    <property type="entry name" value="DUF1007"/>
    <property type="match status" value="1"/>
</dbReference>
<gene>
    <name evidence="1" type="ORF">GCM10009038_34130</name>
</gene>
<sequence length="232" mass="25591">MDFALSSRRRLAGRLLPVLPVLLMLGLPSAALAHPHGWVDVSVEGIFDDRGELTALRQRWRMDPFYSQVVMEDMASVKDGSTMAQRLDALGVEIRDNLAKENNLTHITLDGQPVAQGKVTDTNTEYRDERLVFSFVLPLAHAQPMAGHTLRYRVYDATYYIEMLHEANADGSQPLPDALTMADAPAGCTTDIVKAKPDPEKVMEASMIDATQQTEPNIGRFFAETGEITCSG</sequence>
<organism evidence="1 2">
    <name type="scientific">Salinicola rhizosphaerae</name>
    <dbReference type="NCBI Taxonomy" id="1443141"/>
    <lineage>
        <taxon>Bacteria</taxon>
        <taxon>Pseudomonadati</taxon>
        <taxon>Pseudomonadota</taxon>
        <taxon>Gammaproteobacteria</taxon>
        <taxon>Oceanospirillales</taxon>
        <taxon>Halomonadaceae</taxon>
        <taxon>Salinicola</taxon>
    </lineage>
</organism>
<dbReference type="Proteomes" id="UP000646745">
    <property type="component" value="Unassembled WGS sequence"/>
</dbReference>
<evidence type="ECO:0000313" key="2">
    <source>
        <dbReference type="Proteomes" id="UP000646745"/>
    </source>
</evidence>